<proteinExistence type="predicted"/>
<dbReference type="OrthoDB" id="29596at2759"/>
<organism evidence="1 2">
    <name type="scientific">Clytia hemisphaerica</name>
    <dbReference type="NCBI Taxonomy" id="252671"/>
    <lineage>
        <taxon>Eukaryota</taxon>
        <taxon>Metazoa</taxon>
        <taxon>Cnidaria</taxon>
        <taxon>Hydrozoa</taxon>
        <taxon>Hydroidolina</taxon>
        <taxon>Leptothecata</taxon>
        <taxon>Obeliida</taxon>
        <taxon>Clytiidae</taxon>
        <taxon>Clytia</taxon>
    </lineage>
</organism>
<dbReference type="Proteomes" id="UP000594262">
    <property type="component" value="Unplaced"/>
</dbReference>
<accession>A0A7M5XJ78</accession>
<keyword evidence="2" id="KW-1185">Reference proteome</keyword>
<evidence type="ECO:0000313" key="2">
    <source>
        <dbReference type="Proteomes" id="UP000594262"/>
    </source>
</evidence>
<reference evidence="1" key="1">
    <citation type="submission" date="2021-01" db="UniProtKB">
        <authorList>
            <consortium name="EnsemblMetazoa"/>
        </authorList>
    </citation>
    <scope>IDENTIFICATION</scope>
</reference>
<name>A0A7M5XJ78_9CNID</name>
<sequence length="110" mass="12633">KRTFDGIPNLMTKVAQSELSKLNRSITKCSVTYLPQLGYLLNLPLTDDMKEAGNYYIDPLLEFKNLMINLETCSATFETKKHRSCIDYKTPFSNILKFFIKLSNSQLNSI</sequence>
<evidence type="ECO:0000313" key="1">
    <source>
        <dbReference type="EnsemblMetazoa" id="CLYHEMP023908.2"/>
    </source>
</evidence>
<dbReference type="EnsemblMetazoa" id="CLYHEMT023908.2">
    <property type="protein sequence ID" value="CLYHEMP023908.2"/>
    <property type="gene ID" value="CLYHEMG023908"/>
</dbReference>
<protein>
    <submittedName>
        <fullName evidence="1">Uncharacterized protein</fullName>
    </submittedName>
</protein>
<dbReference type="AlphaFoldDB" id="A0A7M5XJ78"/>